<dbReference type="Gene3D" id="3.90.1150.30">
    <property type="match status" value="1"/>
</dbReference>
<dbReference type="Pfam" id="PF04237">
    <property type="entry name" value="YjbR"/>
    <property type="match status" value="1"/>
</dbReference>
<dbReference type="InterPro" id="IPR038056">
    <property type="entry name" value="YjbR-like_sf"/>
</dbReference>
<protein>
    <submittedName>
        <fullName evidence="1">Putative DNA-binding protein (MmcQ/YjbR family)</fullName>
    </submittedName>
</protein>
<keyword evidence="2" id="KW-1185">Reference proteome</keyword>
<dbReference type="GO" id="GO:0003677">
    <property type="term" value="F:DNA binding"/>
    <property type="evidence" value="ECO:0007669"/>
    <property type="project" value="UniProtKB-KW"/>
</dbReference>
<comment type="caution">
    <text evidence="1">The sequence shown here is derived from an EMBL/GenBank/DDBJ whole genome shotgun (WGS) entry which is preliminary data.</text>
</comment>
<proteinExistence type="predicted"/>
<dbReference type="SUPFAM" id="SSF142906">
    <property type="entry name" value="YjbR-like"/>
    <property type="match status" value="1"/>
</dbReference>
<dbReference type="RefSeq" id="WP_185053212.1">
    <property type="nucleotide sequence ID" value="NZ_BAABIX010000047.1"/>
</dbReference>
<dbReference type="EMBL" id="JACHGN010000014">
    <property type="protein sequence ID" value="MBB5136308.1"/>
    <property type="molecule type" value="Genomic_DNA"/>
</dbReference>
<organism evidence="1 2">
    <name type="scientific">Thermocatellispora tengchongensis</name>
    <dbReference type="NCBI Taxonomy" id="1073253"/>
    <lineage>
        <taxon>Bacteria</taxon>
        <taxon>Bacillati</taxon>
        <taxon>Actinomycetota</taxon>
        <taxon>Actinomycetes</taxon>
        <taxon>Streptosporangiales</taxon>
        <taxon>Streptosporangiaceae</taxon>
        <taxon>Thermocatellispora</taxon>
    </lineage>
</organism>
<gene>
    <name evidence="1" type="ORF">HNP84_006055</name>
</gene>
<accession>A0A840P9H0</accession>
<evidence type="ECO:0000313" key="2">
    <source>
        <dbReference type="Proteomes" id="UP000578449"/>
    </source>
</evidence>
<dbReference type="InterPro" id="IPR058532">
    <property type="entry name" value="YjbR/MT2646/Rv2570-like"/>
</dbReference>
<keyword evidence="1" id="KW-0238">DNA-binding</keyword>
<name>A0A840P9H0_9ACTN</name>
<dbReference type="AlphaFoldDB" id="A0A840P9H0"/>
<sequence length="120" mass="13837">MADDPLERLRRICMGFPETVEKLSHGEPTWFARGRKTFVMYADHHHDDRLAFWCAAPPGAQEARVAEDPERFFRPPYVGHRGWLGVYLDVPGLDWTEIEDIVAEAHEVISATLPKPRRRA</sequence>
<evidence type="ECO:0000313" key="1">
    <source>
        <dbReference type="EMBL" id="MBB5136308.1"/>
    </source>
</evidence>
<reference evidence="1 2" key="1">
    <citation type="submission" date="2020-08" db="EMBL/GenBank/DDBJ databases">
        <title>Genomic Encyclopedia of Type Strains, Phase IV (KMG-IV): sequencing the most valuable type-strain genomes for metagenomic binning, comparative biology and taxonomic classification.</title>
        <authorList>
            <person name="Goeker M."/>
        </authorList>
    </citation>
    <scope>NUCLEOTIDE SEQUENCE [LARGE SCALE GENOMIC DNA]</scope>
    <source>
        <strain evidence="1 2">DSM 45615</strain>
    </source>
</reference>
<dbReference type="Proteomes" id="UP000578449">
    <property type="component" value="Unassembled WGS sequence"/>
</dbReference>